<evidence type="ECO:0000256" key="1">
    <source>
        <dbReference type="SAM" id="MobiDB-lite"/>
    </source>
</evidence>
<reference evidence="2 3" key="1">
    <citation type="journal article" date="2023" name="Plants (Basel)">
        <title>Bridging the Gap: Combining Genomics and Transcriptomics Approaches to Understand Stylosanthes scabra, an Orphan Legume from the Brazilian Caatinga.</title>
        <authorList>
            <person name="Ferreira-Neto J.R.C."/>
            <person name="da Silva M.D."/>
            <person name="Binneck E."/>
            <person name="de Melo N.F."/>
            <person name="da Silva R.H."/>
            <person name="de Melo A.L.T.M."/>
            <person name="Pandolfi V."/>
            <person name="Bustamante F.O."/>
            <person name="Brasileiro-Vidal A.C."/>
            <person name="Benko-Iseppon A.M."/>
        </authorList>
    </citation>
    <scope>NUCLEOTIDE SEQUENCE [LARGE SCALE GENOMIC DNA]</scope>
    <source>
        <tissue evidence="2">Leaves</tissue>
    </source>
</reference>
<keyword evidence="3" id="KW-1185">Reference proteome</keyword>
<evidence type="ECO:0008006" key="4">
    <source>
        <dbReference type="Google" id="ProtNLM"/>
    </source>
</evidence>
<sequence length="170" mass="19462">MSSAIKACMPTTLHRWSIWHIMKKIPQKLNGFKGHIEIEHEMTKSGIEAQFQQAYTNAKFKEVQAQFREKVNCVATFKQRFLGCPVLTAMVHRSYDKLEVEMKEYKAQNNGQAIITHQDGSLSEMNDLQSPTHVRSRGRPKKRLGSNMEKQIASNIKKRKAQSKVEGSTT</sequence>
<dbReference type="Proteomes" id="UP001341840">
    <property type="component" value="Unassembled WGS sequence"/>
</dbReference>
<feature type="compositionally biased region" description="Basic residues" evidence="1">
    <location>
        <begin position="134"/>
        <end position="144"/>
    </location>
</feature>
<gene>
    <name evidence="2" type="ORF">PIB30_093339</name>
</gene>
<organism evidence="2 3">
    <name type="scientific">Stylosanthes scabra</name>
    <dbReference type="NCBI Taxonomy" id="79078"/>
    <lineage>
        <taxon>Eukaryota</taxon>
        <taxon>Viridiplantae</taxon>
        <taxon>Streptophyta</taxon>
        <taxon>Embryophyta</taxon>
        <taxon>Tracheophyta</taxon>
        <taxon>Spermatophyta</taxon>
        <taxon>Magnoliopsida</taxon>
        <taxon>eudicotyledons</taxon>
        <taxon>Gunneridae</taxon>
        <taxon>Pentapetalae</taxon>
        <taxon>rosids</taxon>
        <taxon>fabids</taxon>
        <taxon>Fabales</taxon>
        <taxon>Fabaceae</taxon>
        <taxon>Papilionoideae</taxon>
        <taxon>50 kb inversion clade</taxon>
        <taxon>dalbergioids sensu lato</taxon>
        <taxon>Dalbergieae</taxon>
        <taxon>Pterocarpus clade</taxon>
        <taxon>Stylosanthes</taxon>
    </lineage>
</organism>
<feature type="compositionally biased region" description="Polar residues" evidence="1">
    <location>
        <begin position="117"/>
        <end position="133"/>
    </location>
</feature>
<comment type="caution">
    <text evidence="2">The sequence shown here is derived from an EMBL/GenBank/DDBJ whole genome shotgun (WGS) entry which is preliminary data.</text>
</comment>
<name>A0ABU6VYD2_9FABA</name>
<accession>A0ABU6VYD2</accession>
<evidence type="ECO:0000313" key="2">
    <source>
        <dbReference type="EMBL" id="MED6176978.1"/>
    </source>
</evidence>
<protein>
    <recommendedName>
        <fullName evidence="4">Protein FAR1-RELATED SEQUENCE</fullName>
    </recommendedName>
</protein>
<proteinExistence type="predicted"/>
<evidence type="ECO:0000313" key="3">
    <source>
        <dbReference type="Proteomes" id="UP001341840"/>
    </source>
</evidence>
<dbReference type="EMBL" id="JASCZI010153020">
    <property type="protein sequence ID" value="MED6176978.1"/>
    <property type="molecule type" value="Genomic_DNA"/>
</dbReference>
<feature type="region of interest" description="Disordered" evidence="1">
    <location>
        <begin position="117"/>
        <end position="170"/>
    </location>
</feature>